<feature type="transmembrane region" description="Helical" evidence="1">
    <location>
        <begin position="308"/>
        <end position="325"/>
    </location>
</feature>
<dbReference type="EMBL" id="VTPC01002065">
    <property type="protein sequence ID" value="KAF2900676.1"/>
    <property type="molecule type" value="Genomic_DNA"/>
</dbReference>
<feature type="transmembrane region" description="Helical" evidence="1">
    <location>
        <begin position="51"/>
        <end position="73"/>
    </location>
</feature>
<proteinExistence type="predicted"/>
<feature type="transmembrane region" description="Helical" evidence="1">
    <location>
        <begin position="273"/>
        <end position="296"/>
    </location>
</feature>
<feature type="transmembrane region" description="Helical" evidence="1">
    <location>
        <begin position="79"/>
        <end position="99"/>
    </location>
</feature>
<organism evidence="2 3">
    <name type="scientific">Ignelater luminosus</name>
    <name type="common">Cucubano</name>
    <name type="synonym">Pyrophorus luminosus</name>
    <dbReference type="NCBI Taxonomy" id="2038154"/>
    <lineage>
        <taxon>Eukaryota</taxon>
        <taxon>Metazoa</taxon>
        <taxon>Ecdysozoa</taxon>
        <taxon>Arthropoda</taxon>
        <taxon>Hexapoda</taxon>
        <taxon>Insecta</taxon>
        <taxon>Pterygota</taxon>
        <taxon>Neoptera</taxon>
        <taxon>Endopterygota</taxon>
        <taxon>Coleoptera</taxon>
        <taxon>Polyphaga</taxon>
        <taxon>Elateriformia</taxon>
        <taxon>Elateroidea</taxon>
        <taxon>Elateridae</taxon>
        <taxon>Agrypninae</taxon>
        <taxon>Pyrophorini</taxon>
        <taxon>Ignelater</taxon>
    </lineage>
</organism>
<feature type="transmembrane region" description="Helical" evidence="1">
    <location>
        <begin position="175"/>
        <end position="195"/>
    </location>
</feature>
<evidence type="ECO:0000313" key="3">
    <source>
        <dbReference type="Proteomes" id="UP000801492"/>
    </source>
</evidence>
<reference evidence="2" key="1">
    <citation type="submission" date="2019-08" db="EMBL/GenBank/DDBJ databases">
        <title>The genome of the North American firefly Photinus pyralis.</title>
        <authorList>
            <consortium name="Photinus pyralis genome working group"/>
            <person name="Fallon T.R."/>
            <person name="Sander Lower S.E."/>
            <person name="Weng J.-K."/>
        </authorList>
    </citation>
    <scope>NUCLEOTIDE SEQUENCE</scope>
    <source>
        <strain evidence="2">TRF0915ILg1</strain>
        <tissue evidence="2">Whole body</tissue>
    </source>
</reference>
<dbReference type="OrthoDB" id="6759771at2759"/>
<evidence type="ECO:0000313" key="2">
    <source>
        <dbReference type="EMBL" id="KAF2900676.1"/>
    </source>
</evidence>
<dbReference type="Proteomes" id="UP000801492">
    <property type="component" value="Unassembled WGS sequence"/>
</dbReference>
<keyword evidence="1" id="KW-0472">Membrane</keyword>
<gene>
    <name evidence="2" type="ORF">ILUMI_05512</name>
</gene>
<keyword evidence="1" id="KW-0812">Transmembrane</keyword>
<feature type="transmembrane region" description="Helical" evidence="1">
    <location>
        <begin position="145"/>
        <end position="163"/>
    </location>
</feature>
<comment type="caution">
    <text evidence="2">The sequence shown here is derived from an EMBL/GenBank/DDBJ whole genome shotgun (WGS) entry which is preliminary data.</text>
</comment>
<sequence length="356" mass="40702">MKPKCKDCVVCLFRPLWILGSISGNSVMSFTCPHIDPSIKSPKVSKSDVRLIISSIYCLIIIGHAIFSCYELFYLTNDFFKILFLFSEIIFCIGTLNFAMTGTINYKERILELNGITSIIENRRYYGITTFLSSKTTQSFLIKSYLIIGLIVWSGLGFAIYFMESAYQITDSIPLMYYYTGTVFVYNISQTVSIYQSMLACCMHRVLFKTCLNRLRQILTNRLNMKAMSQEQSVGKEISLVAQSEKIALEEELKRLKCLYTSLVYNYRELNRFLYPTILIWCVLWVAMLICGFYMLSITLEYGIDSNTLVQIAGCCSSVLLIVYYMSLAEKVAVVISGTVVTYVLVALQFHSSWTK</sequence>
<name>A0A8K0GIL4_IGNLU</name>
<protein>
    <submittedName>
        <fullName evidence="2">Uncharacterized protein</fullName>
    </submittedName>
</protein>
<keyword evidence="3" id="KW-1185">Reference proteome</keyword>
<feature type="transmembrane region" description="Helical" evidence="1">
    <location>
        <begin position="332"/>
        <end position="350"/>
    </location>
</feature>
<evidence type="ECO:0000256" key="1">
    <source>
        <dbReference type="SAM" id="Phobius"/>
    </source>
</evidence>
<keyword evidence="1" id="KW-1133">Transmembrane helix</keyword>
<accession>A0A8K0GIL4</accession>
<dbReference type="AlphaFoldDB" id="A0A8K0GIL4"/>